<dbReference type="Pfam" id="PF07690">
    <property type="entry name" value="MFS_1"/>
    <property type="match status" value="1"/>
</dbReference>
<protein>
    <submittedName>
        <fullName evidence="3">Transporter</fullName>
    </submittedName>
</protein>
<dbReference type="RefSeq" id="WP_010917427.1">
    <property type="nucleotide sequence ID" value="NC_002689.2"/>
</dbReference>
<dbReference type="AlphaFoldDB" id="Q979G7"/>
<dbReference type="InterPro" id="IPR011701">
    <property type="entry name" value="MFS"/>
</dbReference>
<dbReference type="EMBL" id="BA000011">
    <property type="protein sequence ID" value="BAB60336.1"/>
    <property type="molecule type" value="Genomic_DNA"/>
</dbReference>
<evidence type="ECO:0000259" key="2">
    <source>
        <dbReference type="PROSITE" id="PS50850"/>
    </source>
</evidence>
<dbReference type="STRING" id="273116.gene:9381995"/>
<dbReference type="SUPFAM" id="SSF103473">
    <property type="entry name" value="MFS general substrate transporter"/>
    <property type="match status" value="1"/>
</dbReference>
<keyword evidence="1" id="KW-0812">Transmembrane</keyword>
<dbReference type="GO" id="GO:0022857">
    <property type="term" value="F:transmembrane transporter activity"/>
    <property type="evidence" value="ECO:0007669"/>
    <property type="project" value="InterPro"/>
</dbReference>
<evidence type="ECO:0000313" key="3">
    <source>
        <dbReference type="EMBL" id="BAB60336.1"/>
    </source>
</evidence>
<dbReference type="GeneID" id="1441309"/>
<organism evidence="3 4">
    <name type="scientific">Thermoplasma volcanium (strain ATCC 51530 / DSM 4299 / JCM 9571 / NBRC 15438 / GSS1)</name>
    <dbReference type="NCBI Taxonomy" id="273116"/>
    <lineage>
        <taxon>Archaea</taxon>
        <taxon>Methanobacteriati</taxon>
        <taxon>Thermoplasmatota</taxon>
        <taxon>Thermoplasmata</taxon>
        <taxon>Thermoplasmatales</taxon>
        <taxon>Thermoplasmataceae</taxon>
        <taxon>Thermoplasma</taxon>
    </lineage>
</organism>
<dbReference type="InterPro" id="IPR036259">
    <property type="entry name" value="MFS_trans_sf"/>
</dbReference>
<dbReference type="InterPro" id="IPR020846">
    <property type="entry name" value="MFS_dom"/>
</dbReference>
<feature type="transmembrane region" description="Helical" evidence="1">
    <location>
        <begin position="78"/>
        <end position="96"/>
    </location>
</feature>
<feature type="transmembrane region" description="Helical" evidence="1">
    <location>
        <begin position="136"/>
        <end position="157"/>
    </location>
</feature>
<dbReference type="PANTHER" id="PTHR23531:SF1">
    <property type="entry name" value="QUINOLENE RESISTANCE PROTEIN NORA"/>
    <property type="match status" value="1"/>
</dbReference>
<dbReference type="Gene3D" id="1.20.1250.20">
    <property type="entry name" value="MFS general substrate transporter like domains"/>
    <property type="match status" value="1"/>
</dbReference>
<dbReference type="eggNOG" id="arCOG03660">
    <property type="taxonomic scope" value="Archaea"/>
</dbReference>
<sequence>MPKFSRSTVLTIILILAVTFTMRMTTNMLMTSIPVLTKFTLLTTTFLTSLPVALYAVTGLLANLFINGRINNGMIGKAIAISLLVMAFTMPLYFMASNVWEVSAISALDGVSMGLVPPLLLTMISLSYDEVRDNVLGFYTSALSISLIVGTFLQGYLTSSVSVSVRSLFLYFFPVPLLSAILMFVIASRLKIKEDSGRSKVTTKKIVQTIPKLFKNRGFNFGFFGNLTYSFPFVIIIAYGSIIAKYYSGINPSIFFYALATFFGVSMITRLSMSFYPPKNKYDLMLASLVTTVLGFIVLIFSDNIYLFLLSMFILGFPHGSIYPIATMSVSSSVSKSEVSIAFATFNIIFNILGLLLPPAFGFIAQIVNIRVAMIVMLIPMAYIAYESLKNGSIIRRMPSSSPQ</sequence>
<dbReference type="PROSITE" id="PS50850">
    <property type="entry name" value="MFS"/>
    <property type="match status" value="1"/>
</dbReference>
<dbReference type="PhylomeDB" id="Q979G7"/>
<reference evidence="3 4" key="2">
    <citation type="journal article" date="2000" name="Proc. Natl. Acad. Sci. U.S.A.">
        <title>Archaeal adaptation to higher temperatures revealed by genomic sequence of Thermoplasma volcanium.</title>
        <authorList>
            <person name="Kawashima T."/>
            <person name="Amano N."/>
            <person name="Koike H."/>
            <person name="Makino S."/>
            <person name="Higuchi S."/>
            <person name="Kawashima-Ohya Y."/>
            <person name="Watanabe K."/>
            <person name="Yamazaki M."/>
            <person name="Kanehori K."/>
            <person name="Kawamoto T."/>
            <person name="Nunoshiba T."/>
            <person name="Yamamoto Y."/>
            <person name="Aramaki H."/>
            <person name="Makino K."/>
            <person name="Suzuki M."/>
        </authorList>
    </citation>
    <scope>NUCLEOTIDE SEQUENCE [LARGE SCALE GENOMIC DNA]</scope>
    <source>
        <strain evidence="4">ATCC 51530 / DSM 4299 / JCM 9571 / NBRC 15438 / GSS1</strain>
    </source>
</reference>
<dbReference type="HOGENOM" id="CLU_726883_0_0_2"/>
<feature type="domain" description="Major facilitator superfamily (MFS) profile" evidence="2">
    <location>
        <begin position="11"/>
        <end position="390"/>
    </location>
</feature>
<proteinExistence type="predicted"/>
<feature type="transmembrane region" description="Helical" evidence="1">
    <location>
        <begin position="338"/>
        <end position="357"/>
    </location>
</feature>
<feature type="transmembrane region" description="Helical" evidence="1">
    <location>
        <begin position="39"/>
        <end position="66"/>
    </location>
</feature>
<feature type="transmembrane region" description="Helical" evidence="1">
    <location>
        <begin position="221"/>
        <end position="242"/>
    </location>
</feature>
<feature type="transmembrane region" description="Helical" evidence="1">
    <location>
        <begin position="102"/>
        <end position="124"/>
    </location>
</feature>
<feature type="transmembrane region" description="Helical" evidence="1">
    <location>
        <begin position="307"/>
        <end position="326"/>
    </location>
</feature>
<evidence type="ECO:0000313" key="4">
    <source>
        <dbReference type="Proteomes" id="UP000001017"/>
    </source>
</evidence>
<keyword evidence="4" id="KW-1185">Reference proteome</keyword>
<dbReference type="PANTHER" id="PTHR23531">
    <property type="entry name" value="QUINOLENE RESISTANCE PROTEIN NORA"/>
    <property type="match status" value="1"/>
</dbReference>
<accession>Q979G7</accession>
<dbReference type="InterPro" id="IPR052714">
    <property type="entry name" value="MFS_Exporter"/>
</dbReference>
<feature type="transmembrane region" description="Helical" evidence="1">
    <location>
        <begin position="254"/>
        <end position="272"/>
    </location>
</feature>
<keyword evidence="1" id="KW-0472">Membrane</keyword>
<reference evidence="3 4" key="1">
    <citation type="journal article" date="1999" name="Proc. Jpn. Acad.">
        <title>Determination of the complete genomic DNA sequence of Thermoplasma volvanium GSS1.</title>
        <authorList>
            <person name="Kawashima T."/>
            <person name="Yamamoto Y."/>
            <person name="Aramaki H."/>
            <person name="Nunoshiba T."/>
            <person name="Kawamoto T."/>
            <person name="Watanabe K."/>
            <person name="Yamazaki M."/>
            <person name="Kanehori K."/>
            <person name="Amano N."/>
            <person name="Ohya Y."/>
            <person name="Makino K."/>
            <person name="Suzuki M."/>
        </authorList>
    </citation>
    <scope>NUCLEOTIDE SEQUENCE [LARGE SCALE GENOMIC DNA]</scope>
    <source>
        <strain evidence="4">ATCC 51530 / DSM 4299 / JCM 9571 / NBRC 15438 / GSS1</strain>
    </source>
</reference>
<dbReference type="OrthoDB" id="371889at2157"/>
<dbReference type="KEGG" id="tvo:TVG1222485"/>
<gene>
    <name evidence="3" type="ORF">TVG1222485</name>
</gene>
<name>Q979G7_THEVO</name>
<feature type="transmembrane region" description="Helical" evidence="1">
    <location>
        <begin position="284"/>
        <end position="301"/>
    </location>
</feature>
<evidence type="ECO:0000256" key="1">
    <source>
        <dbReference type="SAM" id="Phobius"/>
    </source>
</evidence>
<feature type="transmembrane region" description="Helical" evidence="1">
    <location>
        <begin position="169"/>
        <end position="190"/>
    </location>
</feature>
<dbReference type="Proteomes" id="UP000001017">
    <property type="component" value="Chromosome"/>
</dbReference>
<dbReference type="PaxDb" id="273116-14325432"/>
<keyword evidence="1" id="KW-1133">Transmembrane helix</keyword>
<feature type="transmembrane region" description="Helical" evidence="1">
    <location>
        <begin position="363"/>
        <end position="386"/>
    </location>
</feature>